<keyword evidence="2" id="KW-1185">Reference proteome</keyword>
<reference evidence="2" key="1">
    <citation type="submission" date="2014-09" db="EMBL/GenBank/DDBJ databases">
        <authorList>
            <person name="Sharma Rahul"/>
            <person name="Thines Marco"/>
        </authorList>
    </citation>
    <scope>NUCLEOTIDE SEQUENCE [LARGE SCALE GENOMIC DNA]</scope>
</reference>
<dbReference type="AlphaFoldDB" id="A0A0P1BCU3"/>
<protein>
    <submittedName>
        <fullName evidence="1">Uncharacterized protein</fullName>
    </submittedName>
</protein>
<accession>A0A0P1BCU3</accession>
<evidence type="ECO:0000313" key="1">
    <source>
        <dbReference type="EMBL" id="CEH13543.1"/>
    </source>
</evidence>
<dbReference type="Proteomes" id="UP000054845">
    <property type="component" value="Unassembled WGS sequence"/>
</dbReference>
<proteinExistence type="predicted"/>
<sequence length="53" mass="5775">MQVHDAVIVSSFPLLVLIHRALSSRMLRIIGDDADDIVRKSKSSKARRSGNGG</sequence>
<dbReference type="EMBL" id="CCYA01000221">
    <property type="protein sequence ID" value="CEH13543.1"/>
    <property type="molecule type" value="Genomic_DNA"/>
</dbReference>
<name>A0A0P1BCU3_9BASI</name>
<evidence type="ECO:0000313" key="2">
    <source>
        <dbReference type="Proteomes" id="UP000054845"/>
    </source>
</evidence>
<organism evidence="1 2">
    <name type="scientific">Ceraceosorus bombacis</name>
    <dbReference type="NCBI Taxonomy" id="401625"/>
    <lineage>
        <taxon>Eukaryota</taxon>
        <taxon>Fungi</taxon>
        <taxon>Dikarya</taxon>
        <taxon>Basidiomycota</taxon>
        <taxon>Ustilaginomycotina</taxon>
        <taxon>Exobasidiomycetes</taxon>
        <taxon>Ceraceosorales</taxon>
        <taxon>Ceraceosoraceae</taxon>
        <taxon>Ceraceosorus</taxon>
    </lineage>
</organism>